<dbReference type="AlphaFoldDB" id="A0A1G2R549"/>
<dbReference type="InterPro" id="IPR008928">
    <property type="entry name" value="6-hairpin_glycosidase_sf"/>
</dbReference>
<organism evidence="2 3">
    <name type="scientific">Candidatus Wildermuthbacteria bacterium RIFCSPHIGHO2_02_FULL_47_17</name>
    <dbReference type="NCBI Taxonomy" id="1802452"/>
    <lineage>
        <taxon>Bacteria</taxon>
        <taxon>Candidatus Wildermuthiibacteriota</taxon>
    </lineage>
</organism>
<feature type="domain" description="Mannosylglycerate hydrolase MGH1-like glycoside hydrolase" evidence="1">
    <location>
        <begin position="180"/>
        <end position="345"/>
    </location>
</feature>
<gene>
    <name evidence="2" type="ORF">A3D59_02510</name>
</gene>
<dbReference type="Proteomes" id="UP000179258">
    <property type="component" value="Unassembled WGS sequence"/>
</dbReference>
<dbReference type="Pfam" id="PF22422">
    <property type="entry name" value="MGH1-like_GH"/>
    <property type="match status" value="1"/>
</dbReference>
<evidence type="ECO:0000259" key="1">
    <source>
        <dbReference type="Pfam" id="PF22422"/>
    </source>
</evidence>
<evidence type="ECO:0000313" key="2">
    <source>
        <dbReference type="EMBL" id="OHA67984.1"/>
    </source>
</evidence>
<name>A0A1G2R549_9BACT</name>
<sequence>MKIEDIRARLLLDIEKLRSPEGYLKAGYPNYHSLFGRDSLLSSWQTLSIDPGIAKATLCTLAALQAKTADAVKDAAVGAILHELRSPEEQQKIPHWRWPYYGSIDATPLFLMVAEKYLTVTGDTKTLYEIWPMITLGVWWHLNNASRNPYGFLTYQRQNPNGLFHQAWKDSMTDHLKITPPVAIVEVQGYAYCAMQAYLSMHRLLLGEKIPVLYSREIEHLLQALRGNLIFQFWREDEEYFALALDGEGRQRKAVTSNVGHLLLCGDLLEKRQAEAIVRRLFQKDMWTCGGIRTLSESDPDFDPFSYHLGSVWPHDNWMIYKGLLAWGFIKEADALRKALLRAWRALGCIPEVYAVSSEEKKGQKILPLRNISQLQRHLRKLGKRHLVTVDANPLQAWATGALLNMLSEK</sequence>
<dbReference type="InterPro" id="IPR054491">
    <property type="entry name" value="MGH1-like_GH"/>
</dbReference>
<dbReference type="GO" id="GO:0005975">
    <property type="term" value="P:carbohydrate metabolic process"/>
    <property type="evidence" value="ECO:0007669"/>
    <property type="project" value="InterPro"/>
</dbReference>
<dbReference type="SUPFAM" id="SSF48208">
    <property type="entry name" value="Six-hairpin glycosidases"/>
    <property type="match status" value="1"/>
</dbReference>
<comment type="caution">
    <text evidence="2">The sequence shown here is derived from an EMBL/GenBank/DDBJ whole genome shotgun (WGS) entry which is preliminary data.</text>
</comment>
<dbReference type="EMBL" id="MHTX01000029">
    <property type="protein sequence ID" value="OHA67984.1"/>
    <property type="molecule type" value="Genomic_DNA"/>
</dbReference>
<accession>A0A1G2R549</accession>
<evidence type="ECO:0000313" key="3">
    <source>
        <dbReference type="Proteomes" id="UP000179258"/>
    </source>
</evidence>
<protein>
    <recommendedName>
        <fullName evidence="1">Mannosylglycerate hydrolase MGH1-like glycoside hydrolase domain-containing protein</fullName>
    </recommendedName>
</protein>
<dbReference type="Gene3D" id="1.50.10.10">
    <property type="match status" value="1"/>
</dbReference>
<reference evidence="2 3" key="1">
    <citation type="journal article" date="2016" name="Nat. Commun.">
        <title>Thousands of microbial genomes shed light on interconnected biogeochemical processes in an aquifer system.</title>
        <authorList>
            <person name="Anantharaman K."/>
            <person name="Brown C.T."/>
            <person name="Hug L.A."/>
            <person name="Sharon I."/>
            <person name="Castelle C.J."/>
            <person name="Probst A.J."/>
            <person name="Thomas B.C."/>
            <person name="Singh A."/>
            <person name="Wilkins M.J."/>
            <person name="Karaoz U."/>
            <person name="Brodie E.L."/>
            <person name="Williams K.H."/>
            <person name="Hubbard S.S."/>
            <person name="Banfield J.F."/>
        </authorList>
    </citation>
    <scope>NUCLEOTIDE SEQUENCE [LARGE SCALE GENOMIC DNA]</scope>
</reference>
<dbReference type="InterPro" id="IPR012341">
    <property type="entry name" value="6hp_glycosidase-like_sf"/>
</dbReference>
<proteinExistence type="predicted"/>